<proteinExistence type="inferred from homology"/>
<evidence type="ECO:0000313" key="6">
    <source>
        <dbReference type="EMBL" id="PHT53596.1"/>
    </source>
</evidence>
<feature type="compositionally biased region" description="Polar residues" evidence="4">
    <location>
        <begin position="22"/>
        <end position="45"/>
    </location>
</feature>
<sequence>MQQTRDGVSEIQHHHHGEIGVSPQSQQHKFVPSPSTQPEGTSKSSLDGDEIKNYINKCFAEKMAELVALISKILAEVVKALKNEANKQSQHEDYDKGSLNDMEVSHDEESSKQHILEEQKLLDVNAADKEAGCEDDFENEDYSDLQALEDVDLTAKEYVNEVNLKSQESTNVTDVQIVRFYLTSLMLRFESFKPQKQKHLPNEKEKKSKVLRSQYISKYGSVSKDAIDFDKEEKLKYAFDGKETDNHYRVNAFGLGYRQLDFIVAYPQFKNWFYLMSERKTYWNDEHLDVIFCHLGNKSKIQLGDNYRYTTISCFFKTYVENTHTRYYPAEPAVELSTQQDYAESIVVAKNEDAIANIIHGFCMPTGLPWYMIDEVYVPINCGKKIYWVLAVIVLKERLIRVYDYVSINCGKIFYWVLAVIVLKERLIRVYDSLSSKRKKEPPIEIQKLTVMLPTYLSYNDFYDKTERTDRPSLEAYKGKITQQTGLANEISFDVDYVQNIPQQASDSLDCGVFVCTYAKILSEGLQVHSCGFDGASQRARYASLLWHYGVKKANEGYTSDNGDPPRLRKSVIEEIDASAIVTLE</sequence>
<evidence type="ECO:0000256" key="2">
    <source>
        <dbReference type="ARBA" id="ARBA00022670"/>
    </source>
</evidence>
<comment type="similarity">
    <text evidence="1">Belongs to the peptidase C48 family.</text>
</comment>
<dbReference type="Proteomes" id="UP000224567">
    <property type="component" value="Unassembled WGS sequence"/>
</dbReference>
<keyword evidence="2" id="KW-0645">Protease</keyword>
<dbReference type="PANTHER" id="PTHR31470">
    <property type="entry name" value="CYSTEINE PROTEINASES SUPERFAMILY PROTEIN-RELATED-RELATED"/>
    <property type="match status" value="1"/>
</dbReference>
<protein>
    <recommendedName>
        <fullName evidence="5">Ubiquitin-like protease family profile domain-containing protein</fullName>
    </recommendedName>
</protein>
<dbReference type="AlphaFoldDB" id="A0A2G2X7X2"/>
<dbReference type="PANTHER" id="PTHR31470:SF46">
    <property type="entry name" value="ULP1 PROTEASE FAMILY, C-TERMINAL CATALYTIC DOMAIN CONTAINING PROTEIN"/>
    <property type="match status" value="1"/>
</dbReference>
<dbReference type="GO" id="GO:0006508">
    <property type="term" value="P:proteolysis"/>
    <property type="evidence" value="ECO:0007669"/>
    <property type="project" value="UniProtKB-KW"/>
</dbReference>
<evidence type="ECO:0000256" key="1">
    <source>
        <dbReference type="ARBA" id="ARBA00005234"/>
    </source>
</evidence>
<reference evidence="7" key="2">
    <citation type="journal article" date="2017" name="J. Anim. Genet.">
        <title>Multiple reference genome sequences of hot pepper reveal the massive evolution of plant disease resistance genes by retroduplication.</title>
        <authorList>
            <person name="Kim S."/>
            <person name="Park J."/>
            <person name="Yeom S.-I."/>
            <person name="Kim Y.-M."/>
            <person name="Seo E."/>
            <person name="Kim K.-T."/>
            <person name="Kim M.-S."/>
            <person name="Lee J.M."/>
            <person name="Cheong K."/>
            <person name="Shin H.-S."/>
            <person name="Kim S.-B."/>
            <person name="Han K."/>
            <person name="Lee J."/>
            <person name="Park M."/>
            <person name="Lee H.-A."/>
            <person name="Lee H.-Y."/>
            <person name="Lee Y."/>
            <person name="Oh S."/>
            <person name="Lee J.H."/>
            <person name="Choi E."/>
            <person name="Choi E."/>
            <person name="Lee S.E."/>
            <person name="Jeon J."/>
            <person name="Kim H."/>
            <person name="Choi G."/>
            <person name="Song H."/>
            <person name="Lee J."/>
            <person name="Lee S.-C."/>
            <person name="Kwon J.-K."/>
            <person name="Lee H.-Y."/>
            <person name="Koo N."/>
            <person name="Hong Y."/>
            <person name="Kim R.W."/>
            <person name="Kang W.-H."/>
            <person name="Huh J.H."/>
            <person name="Kang B.-C."/>
            <person name="Yang T.-J."/>
            <person name="Lee Y.-H."/>
            <person name="Bennetzen J.L."/>
            <person name="Choi D."/>
        </authorList>
    </citation>
    <scope>NUCLEOTIDE SEQUENCE [LARGE SCALE GENOMIC DNA]</scope>
    <source>
        <strain evidence="7">cv. PBC81</strain>
    </source>
</reference>
<dbReference type="GO" id="GO:0008234">
    <property type="term" value="F:cysteine-type peptidase activity"/>
    <property type="evidence" value="ECO:0007669"/>
    <property type="project" value="InterPro"/>
</dbReference>
<dbReference type="InterPro" id="IPR003653">
    <property type="entry name" value="Peptidase_C48_C"/>
</dbReference>
<feature type="region of interest" description="Disordered" evidence="4">
    <location>
        <begin position="1"/>
        <end position="47"/>
    </location>
</feature>
<keyword evidence="3" id="KW-0378">Hydrolase</keyword>
<comment type="caution">
    <text evidence="6">The sequence shown here is derived from an EMBL/GenBank/DDBJ whole genome shotgun (WGS) entry which is preliminary data.</text>
</comment>
<dbReference type="OrthoDB" id="1261511at2759"/>
<dbReference type="Pfam" id="PF02902">
    <property type="entry name" value="Peptidase_C48"/>
    <property type="match status" value="1"/>
</dbReference>
<dbReference type="EMBL" id="MLFT02000003">
    <property type="protein sequence ID" value="PHT53596.1"/>
    <property type="molecule type" value="Genomic_DNA"/>
</dbReference>
<dbReference type="PROSITE" id="PS50600">
    <property type="entry name" value="ULP_PROTEASE"/>
    <property type="match status" value="1"/>
</dbReference>
<dbReference type="SUPFAM" id="SSF54001">
    <property type="entry name" value="Cysteine proteinases"/>
    <property type="match status" value="2"/>
</dbReference>
<evidence type="ECO:0000259" key="5">
    <source>
        <dbReference type="PROSITE" id="PS50600"/>
    </source>
</evidence>
<feature type="domain" description="Ubiquitin-like protease family profile" evidence="5">
    <location>
        <begin position="266"/>
        <end position="522"/>
    </location>
</feature>
<reference evidence="6 7" key="1">
    <citation type="journal article" date="2017" name="Genome Biol.">
        <title>New reference genome sequences of hot pepper reveal the massive evolution of plant disease-resistance genes by retroduplication.</title>
        <authorList>
            <person name="Kim S."/>
            <person name="Park J."/>
            <person name="Yeom S.I."/>
            <person name="Kim Y.M."/>
            <person name="Seo E."/>
            <person name="Kim K.T."/>
            <person name="Kim M.S."/>
            <person name="Lee J.M."/>
            <person name="Cheong K."/>
            <person name="Shin H.S."/>
            <person name="Kim S.B."/>
            <person name="Han K."/>
            <person name="Lee J."/>
            <person name="Park M."/>
            <person name="Lee H.A."/>
            <person name="Lee H.Y."/>
            <person name="Lee Y."/>
            <person name="Oh S."/>
            <person name="Lee J.H."/>
            <person name="Choi E."/>
            <person name="Choi E."/>
            <person name="Lee S.E."/>
            <person name="Jeon J."/>
            <person name="Kim H."/>
            <person name="Choi G."/>
            <person name="Song H."/>
            <person name="Lee J."/>
            <person name="Lee S.C."/>
            <person name="Kwon J.K."/>
            <person name="Lee H.Y."/>
            <person name="Koo N."/>
            <person name="Hong Y."/>
            <person name="Kim R.W."/>
            <person name="Kang W.H."/>
            <person name="Huh J.H."/>
            <person name="Kang B.C."/>
            <person name="Yang T.J."/>
            <person name="Lee Y.H."/>
            <person name="Bennetzen J.L."/>
            <person name="Choi D."/>
        </authorList>
    </citation>
    <scope>NUCLEOTIDE SEQUENCE [LARGE SCALE GENOMIC DNA]</scope>
    <source>
        <strain evidence="7">cv. PBC81</strain>
    </source>
</reference>
<dbReference type="Gene3D" id="3.40.395.10">
    <property type="entry name" value="Adenoviral Proteinase, Chain A"/>
    <property type="match status" value="2"/>
</dbReference>
<keyword evidence="7" id="KW-1185">Reference proteome</keyword>
<name>A0A2G2X7X2_CAPBA</name>
<organism evidence="6 7">
    <name type="scientific">Capsicum baccatum</name>
    <name type="common">Peruvian pepper</name>
    <dbReference type="NCBI Taxonomy" id="33114"/>
    <lineage>
        <taxon>Eukaryota</taxon>
        <taxon>Viridiplantae</taxon>
        <taxon>Streptophyta</taxon>
        <taxon>Embryophyta</taxon>
        <taxon>Tracheophyta</taxon>
        <taxon>Spermatophyta</taxon>
        <taxon>Magnoliopsida</taxon>
        <taxon>eudicotyledons</taxon>
        <taxon>Gunneridae</taxon>
        <taxon>Pentapetalae</taxon>
        <taxon>asterids</taxon>
        <taxon>lamiids</taxon>
        <taxon>Solanales</taxon>
        <taxon>Solanaceae</taxon>
        <taxon>Solanoideae</taxon>
        <taxon>Capsiceae</taxon>
        <taxon>Capsicum</taxon>
    </lineage>
</organism>
<dbReference type="InterPro" id="IPR038765">
    <property type="entry name" value="Papain-like_cys_pep_sf"/>
</dbReference>
<evidence type="ECO:0000256" key="4">
    <source>
        <dbReference type="SAM" id="MobiDB-lite"/>
    </source>
</evidence>
<gene>
    <name evidence="6" type="ORF">CQW23_08058</name>
</gene>
<evidence type="ECO:0000256" key="3">
    <source>
        <dbReference type="ARBA" id="ARBA00022801"/>
    </source>
</evidence>
<evidence type="ECO:0000313" key="7">
    <source>
        <dbReference type="Proteomes" id="UP000224567"/>
    </source>
</evidence>
<accession>A0A2G2X7X2</accession>